<accession>A0AAV5E3T9</accession>
<proteinExistence type="predicted"/>
<evidence type="ECO:0000313" key="2">
    <source>
        <dbReference type="Proteomes" id="UP001054889"/>
    </source>
</evidence>
<name>A0AAV5E3T9_ELECO</name>
<gene>
    <name evidence="1" type="primary">gb05177</name>
    <name evidence="1" type="ORF">PR202_gb05177</name>
</gene>
<reference evidence="1" key="1">
    <citation type="journal article" date="2018" name="DNA Res.">
        <title>Multiple hybrid de novo genome assembly of finger millet, an orphan allotetraploid crop.</title>
        <authorList>
            <person name="Hatakeyama M."/>
            <person name="Aluri S."/>
            <person name="Balachadran M.T."/>
            <person name="Sivarajan S.R."/>
            <person name="Patrignani A."/>
            <person name="Gruter S."/>
            <person name="Poveda L."/>
            <person name="Shimizu-Inatsugi R."/>
            <person name="Baeten J."/>
            <person name="Francoijs K.J."/>
            <person name="Nataraja K.N."/>
            <person name="Reddy Y.A.N."/>
            <person name="Phadnis S."/>
            <person name="Ravikumar R.L."/>
            <person name="Schlapbach R."/>
            <person name="Sreeman S.M."/>
            <person name="Shimizu K.K."/>
        </authorList>
    </citation>
    <scope>NUCLEOTIDE SEQUENCE</scope>
</reference>
<dbReference type="Proteomes" id="UP001054889">
    <property type="component" value="Unassembled WGS sequence"/>
</dbReference>
<evidence type="ECO:0000313" key="1">
    <source>
        <dbReference type="EMBL" id="GJN18059.1"/>
    </source>
</evidence>
<organism evidence="1 2">
    <name type="scientific">Eleusine coracana subsp. coracana</name>
    <dbReference type="NCBI Taxonomy" id="191504"/>
    <lineage>
        <taxon>Eukaryota</taxon>
        <taxon>Viridiplantae</taxon>
        <taxon>Streptophyta</taxon>
        <taxon>Embryophyta</taxon>
        <taxon>Tracheophyta</taxon>
        <taxon>Spermatophyta</taxon>
        <taxon>Magnoliopsida</taxon>
        <taxon>Liliopsida</taxon>
        <taxon>Poales</taxon>
        <taxon>Poaceae</taxon>
        <taxon>PACMAD clade</taxon>
        <taxon>Chloridoideae</taxon>
        <taxon>Cynodonteae</taxon>
        <taxon>Eleusininae</taxon>
        <taxon>Eleusine</taxon>
    </lineage>
</organism>
<reference evidence="1" key="2">
    <citation type="submission" date="2021-12" db="EMBL/GenBank/DDBJ databases">
        <title>Resequencing data analysis of finger millet.</title>
        <authorList>
            <person name="Hatakeyama M."/>
            <person name="Aluri S."/>
            <person name="Balachadran M.T."/>
            <person name="Sivarajan S.R."/>
            <person name="Poveda L."/>
            <person name="Shimizu-Inatsugi R."/>
            <person name="Schlapbach R."/>
            <person name="Sreeman S.M."/>
            <person name="Shimizu K.K."/>
        </authorList>
    </citation>
    <scope>NUCLEOTIDE SEQUENCE</scope>
</reference>
<comment type="caution">
    <text evidence="1">The sequence shown here is derived from an EMBL/GenBank/DDBJ whole genome shotgun (WGS) entry which is preliminary data.</text>
</comment>
<sequence>MKAGSVLRLGGCSSDALRPGKQRYQRVLRVLPWLLSGHVARLYWKGTVKGRCRP</sequence>
<keyword evidence="2" id="KW-1185">Reference proteome</keyword>
<dbReference type="EMBL" id="BQKI01000073">
    <property type="protein sequence ID" value="GJN18059.1"/>
    <property type="molecule type" value="Genomic_DNA"/>
</dbReference>
<protein>
    <submittedName>
        <fullName evidence="1">Uncharacterized protein</fullName>
    </submittedName>
</protein>
<dbReference type="AlphaFoldDB" id="A0AAV5E3T9"/>